<protein>
    <recommendedName>
        <fullName evidence="3">Peptide N-acetyl-beta-D-glucosaminyl asparaginase amidase A N-terminal domain-containing protein</fullName>
    </recommendedName>
</protein>
<evidence type="ECO:0000256" key="1">
    <source>
        <dbReference type="SAM" id="MobiDB-lite"/>
    </source>
</evidence>
<feature type="region of interest" description="Disordered" evidence="1">
    <location>
        <begin position="535"/>
        <end position="588"/>
    </location>
</feature>
<gene>
    <name evidence="4" type="ORF">PFL1_02514</name>
</gene>
<dbReference type="HOGENOM" id="CLU_011027_2_0_1"/>
<dbReference type="OrthoDB" id="1612078at2759"/>
<dbReference type="InterPro" id="IPR021102">
    <property type="entry name" value="PNGase_A"/>
</dbReference>
<keyword evidence="2" id="KW-0732">Signal</keyword>
<evidence type="ECO:0000259" key="3">
    <source>
        <dbReference type="Pfam" id="PF12222"/>
    </source>
</evidence>
<dbReference type="Pfam" id="PF12222">
    <property type="entry name" value="PNGaseA"/>
    <property type="match status" value="1"/>
</dbReference>
<evidence type="ECO:0000313" key="5">
    <source>
        <dbReference type="Proteomes" id="UP000053664"/>
    </source>
</evidence>
<feature type="compositionally biased region" description="Basic and acidic residues" evidence="1">
    <location>
        <begin position="567"/>
        <end position="576"/>
    </location>
</feature>
<feature type="signal peptide" evidence="2">
    <location>
        <begin position="1"/>
        <end position="22"/>
    </location>
</feature>
<accession>A0A061HGR5</accession>
<name>A0A061HGR5_9BASI</name>
<dbReference type="GeneID" id="19316634"/>
<dbReference type="AlphaFoldDB" id="A0A061HGR5"/>
<sequence>MLLRTSALALALTALAAVVVGASRPGWPLPSAQHPEQSSHDPLPHWLGPFRFPDSSAGARGGSSIPSPDTTPARQPAGPTLNFELNRPAPLLLSPDSSSCTLDLVTRSFGNSYGKPSVVPFSPASFDDERCKDPTIWTGLTLTIRGASVGRQFDRLGTIWLGNDDTGHGVEVWRTDNPEPTRTGIEWSTSRDVGRFYPLFKRDATVVFDFPNIVDATYTGALNLTLSVTAYVDRSNSLAPLAKRAPDVVLPISRRKSNDSSLFQLGGSSGDGAVSLQLPHNAARATVELFATGTATEEFWYTLIPDRFFGQLTNATEQGYFGHGPYREVQLYIDGRLAGLAAPYPVIYTGGISPLLWRPSASFGAFDSPTYSIDITPFLGTLTDGRPHEFKVRVASGERDGRINDASWFVSGNVAVYRDESDERTTGELAPPGDDGDRRGDAVPAVSVTGRLEGDPFQDDVGRLDFHAQLVGQRRFEVRGTVSTGSQRRRGRAAQTVVWQQEMRYDNRGSVTAREQVTIQRSSGWTRSTVIDAAAAADEDDDADEREGEAETEMEQPLRLGRRGNKGRGEQHHFDVDSASGRQKGGRKSIELRFSYPLSVTTSLRPGDVGAGVNTTSTTHLDHSFSRDVLVTGDVQVTRDVHVTGKKGDWLVLGNEEVLGRDESGAPWSVRTHRVADVFSSQLNQTATPRYDYSSDQSL</sequence>
<evidence type="ECO:0000256" key="2">
    <source>
        <dbReference type="SAM" id="SignalP"/>
    </source>
</evidence>
<dbReference type="InterPro" id="IPR056948">
    <property type="entry name" value="PNGaseA_N"/>
</dbReference>
<organism evidence="4 5">
    <name type="scientific">Pseudozyma flocculosa PF-1</name>
    <dbReference type="NCBI Taxonomy" id="1277687"/>
    <lineage>
        <taxon>Eukaryota</taxon>
        <taxon>Fungi</taxon>
        <taxon>Dikarya</taxon>
        <taxon>Basidiomycota</taxon>
        <taxon>Ustilaginomycotina</taxon>
        <taxon>Ustilaginomycetes</taxon>
        <taxon>Ustilaginales</taxon>
        <taxon>Ustilaginaceae</taxon>
        <taxon>Pseudozyma</taxon>
    </lineage>
</organism>
<feature type="compositionally biased region" description="Polar residues" evidence="1">
    <location>
        <begin position="64"/>
        <end position="73"/>
    </location>
</feature>
<feature type="compositionally biased region" description="Acidic residues" evidence="1">
    <location>
        <begin position="537"/>
        <end position="554"/>
    </location>
</feature>
<evidence type="ECO:0000313" key="4">
    <source>
        <dbReference type="EMBL" id="EPQ29841.1"/>
    </source>
</evidence>
<dbReference type="KEGG" id="pfp:PFL1_02514"/>
<dbReference type="PANTHER" id="PTHR31104">
    <property type="entry name" value="PEPTIDE-N4-(N-ACETYL-BETA-GLUCOSAMINYL)ASPARAGINE AMIDASE A PROTEIN"/>
    <property type="match status" value="1"/>
</dbReference>
<reference evidence="4 5" key="1">
    <citation type="journal article" date="2013" name="Plant Cell">
        <title>The transition from a phytopathogenic smut ancestor to an anamorphic biocontrol agent deciphered by comparative whole-genome analysis.</title>
        <authorList>
            <person name="Lefebvre F."/>
            <person name="Joly D.L."/>
            <person name="Labbe C."/>
            <person name="Teichmann B."/>
            <person name="Linning R."/>
            <person name="Belzile F."/>
            <person name="Bakkeren G."/>
            <person name="Belanger R.R."/>
        </authorList>
    </citation>
    <scope>NUCLEOTIDE SEQUENCE [LARGE SCALE GENOMIC DNA]</scope>
    <source>
        <strain evidence="4 5">PF-1</strain>
    </source>
</reference>
<dbReference type="Proteomes" id="UP000053664">
    <property type="component" value="Unassembled WGS sequence"/>
</dbReference>
<dbReference type="EMBL" id="KE361629">
    <property type="protein sequence ID" value="EPQ29841.1"/>
    <property type="molecule type" value="Genomic_DNA"/>
</dbReference>
<feature type="chain" id="PRO_5001600041" description="Peptide N-acetyl-beta-D-glucosaminyl asparaginase amidase A N-terminal domain-containing protein" evidence="2">
    <location>
        <begin position="23"/>
        <end position="699"/>
    </location>
</feature>
<proteinExistence type="predicted"/>
<feature type="region of interest" description="Disordered" evidence="1">
    <location>
        <begin position="420"/>
        <end position="442"/>
    </location>
</feature>
<dbReference type="eggNOG" id="ENOG502QSXK">
    <property type="taxonomic scope" value="Eukaryota"/>
</dbReference>
<feature type="domain" description="Peptide N-acetyl-beta-D-glucosaminyl asparaginase amidase A N-terminal" evidence="3">
    <location>
        <begin position="95"/>
        <end position="430"/>
    </location>
</feature>
<dbReference type="RefSeq" id="XP_007878222.1">
    <property type="nucleotide sequence ID" value="XM_007880031.1"/>
</dbReference>
<feature type="region of interest" description="Disordered" evidence="1">
    <location>
        <begin position="57"/>
        <end position="86"/>
    </location>
</feature>